<gene>
    <name evidence="2" type="ORF">AQI95_04955</name>
</gene>
<reference evidence="2 3" key="1">
    <citation type="submission" date="2015-10" db="EMBL/GenBank/DDBJ databases">
        <title>Draft genome sequence of Streptomyces yokosukanensis DSM 40224, type strain for the species Streptomyces yokosukanensis.</title>
        <authorList>
            <person name="Ruckert C."/>
            <person name="Winkler A."/>
            <person name="Kalinowski J."/>
            <person name="Kampfer P."/>
            <person name="Glaeser S."/>
        </authorList>
    </citation>
    <scope>NUCLEOTIDE SEQUENCE [LARGE SCALE GENOMIC DNA]</scope>
    <source>
        <strain evidence="2 3">DSM 40224</strain>
    </source>
</reference>
<protein>
    <submittedName>
        <fullName evidence="2">Uncharacterized protein</fullName>
    </submittedName>
</protein>
<accession>A0A101PD13</accession>
<dbReference type="AlphaFoldDB" id="A0A101PD13"/>
<comment type="caution">
    <text evidence="2">The sequence shown here is derived from an EMBL/GenBank/DDBJ whole genome shotgun (WGS) entry which is preliminary data.</text>
</comment>
<keyword evidence="3" id="KW-1185">Reference proteome</keyword>
<feature type="transmembrane region" description="Helical" evidence="1">
    <location>
        <begin position="7"/>
        <end position="29"/>
    </location>
</feature>
<evidence type="ECO:0000313" key="3">
    <source>
        <dbReference type="Proteomes" id="UP000053127"/>
    </source>
</evidence>
<organism evidence="2 3">
    <name type="scientific">Streptomyces yokosukanensis</name>
    <dbReference type="NCBI Taxonomy" id="67386"/>
    <lineage>
        <taxon>Bacteria</taxon>
        <taxon>Bacillati</taxon>
        <taxon>Actinomycetota</taxon>
        <taxon>Actinomycetes</taxon>
        <taxon>Kitasatosporales</taxon>
        <taxon>Streptomycetaceae</taxon>
        <taxon>Streptomyces</taxon>
    </lineage>
</organism>
<dbReference type="EMBL" id="LMWN01000006">
    <property type="protein sequence ID" value="KUN09199.1"/>
    <property type="molecule type" value="Genomic_DNA"/>
</dbReference>
<name>A0A101PD13_9ACTN</name>
<keyword evidence="1" id="KW-1133">Transmembrane helix</keyword>
<keyword evidence="1" id="KW-0472">Membrane</keyword>
<evidence type="ECO:0000256" key="1">
    <source>
        <dbReference type="SAM" id="Phobius"/>
    </source>
</evidence>
<evidence type="ECO:0000313" key="2">
    <source>
        <dbReference type="EMBL" id="KUN09199.1"/>
    </source>
</evidence>
<dbReference type="Proteomes" id="UP000053127">
    <property type="component" value="Unassembled WGS sequence"/>
</dbReference>
<keyword evidence="1" id="KW-0812">Transmembrane</keyword>
<proteinExistence type="predicted"/>
<sequence length="83" mass="8516">MNRQRGIVAGVAVGACVMVVGLVLFLLLVLTGVVDDTGADALPLAAMGFVVVGAVVGAVVGRRLAGRDDRPAPAQRRRKGLHE</sequence>
<dbReference type="RefSeq" id="WP_067117906.1">
    <property type="nucleotide sequence ID" value="NZ_KQ948207.1"/>
</dbReference>
<feature type="transmembrane region" description="Helical" evidence="1">
    <location>
        <begin position="41"/>
        <end position="60"/>
    </location>
</feature>
<dbReference type="PROSITE" id="PS51257">
    <property type="entry name" value="PROKAR_LIPOPROTEIN"/>
    <property type="match status" value="1"/>
</dbReference>